<dbReference type="AlphaFoldDB" id="A0A9P6L0M2"/>
<keyword evidence="4" id="KW-1185">Reference proteome</keyword>
<gene>
    <name evidence="3" type="ORF">NGRA_0346</name>
</gene>
<proteinExistence type="predicted"/>
<accession>A0A9P6L0M2</accession>
<evidence type="ECO:0000313" key="3">
    <source>
        <dbReference type="EMBL" id="KAF9764692.1"/>
    </source>
</evidence>
<feature type="region of interest" description="Disordered" evidence="2">
    <location>
        <begin position="89"/>
        <end position="130"/>
    </location>
</feature>
<organism evidence="3 4">
    <name type="scientific">Nosema granulosis</name>
    <dbReference type="NCBI Taxonomy" id="83296"/>
    <lineage>
        <taxon>Eukaryota</taxon>
        <taxon>Fungi</taxon>
        <taxon>Fungi incertae sedis</taxon>
        <taxon>Microsporidia</taxon>
        <taxon>Nosematidae</taxon>
        <taxon>Nosema</taxon>
    </lineage>
</organism>
<keyword evidence="1" id="KW-0175">Coiled coil</keyword>
<feature type="coiled-coil region" evidence="1">
    <location>
        <begin position="360"/>
        <end position="474"/>
    </location>
</feature>
<dbReference type="EMBL" id="SBJO01000012">
    <property type="protein sequence ID" value="KAF9764692.1"/>
    <property type="molecule type" value="Genomic_DNA"/>
</dbReference>
<protein>
    <submittedName>
        <fullName evidence="3">Uncharacterized protein</fullName>
    </submittedName>
</protein>
<dbReference type="Proteomes" id="UP000740883">
    <property type="component" value="Unassembled WGS sequence"/>
</dbReference>
<evidence type="ECO:0000256" key="2">
    <source>
        <dbReference type="SAM" id="MobiDB-lite"/>
    </source>
</evidence>
<evidence type="ECO:0000256" key="1">
    <source>
        <dbReference type="SAM" id="Coils"/>
    </source>
</evidence>
<reference evidence="3 4" key="1">
    <citation type="journal article" date="2020" name="Genome Biol. Evol.">
        <title>Comparative genomics of strictly vertically transmitted, feminizing microsporidia endosymbionts of amphipod crustaceans.</title>
        <authorList>
            <person name="Cormier A."/>
            <person name="Chebbi M.A."/>
            <person name="Giraud I."/>
            <person name="Wattier R."/>
            <person name="Teixeira M."/>
            <person name="Gilbert C."/>
            <person name="Rigaud T."/>
            <person name="Cordaux R."/>
        </authorList>
    </citation>
    <scope>NUCLEOTIDE SEQUENCE [LARGE SCALE GENOMIC DNA]</scope>
    <source>
        <strain evidence="3 4">Ou3-Ou53</strain>
    </source>
</reference>
<sequence length="649" mass="75764">MEDNGKQNNEKKERRVSFAAEVETVFEYEEQRHETTISTDEEFTADLTYENSKQLSILNETTMKEFFKKDIKELAGTLERAVNKDKNLETEDKNLETEDKNLETEDKNLETEDKNLETEDKNLETEDKNLENVNVDKNEIVVDVNNLSNIENITEENPNFSKLISTPLKNSPKTKRSKRTSFSPFKRNKNKNVLVDVEQENEINSVESSMISNNSVEATEIINTQKLKFMIPQKKKVKSNITELFAMKGIMFLDTISFGKIRRDTLSKTRKPVDPEKILFYENFLIHRIKFFDDFVEELKAKSEEYERSIENFVNENEEICEMIAGDGINKNTKGMMLHARNLAKIEWYELRSKKELAFNEKIIQNKSQLQNKHSELKAKHEGILEKLKNTRAKSAEIRERIKTIKEQDEKNQADKKGIETKKKDIENYESLVENLNKTLEDLKIQLNKSLLHKQIQENHVKDLKEQISTLLANMRDVCVNEDQLNHKKAEYDKLCAIFDMSIVKIKKGYLEVTFQGYKLEVDLNSESCKVEYFGSGSICGQFMVEILKSQEKIEKIDKFLFAAFRKIYVLNEFLKELRNISLSNEIEIVLKEKDLSVSLESKNFKACKTVHLQLDINQKLQCMISKDGETYLYNLFADKGFLLNHLEI</sequence>
<comment type="caution">
    <text evidence="3">The sequence shown here is derived from an EMBL/GenBank/DDBJ whole genome shotgun (WGS) entry which is preliminary data.</text>
</comment>
<feature type="region of interest" description="Disordered" evidence="2">
    <location>
        <begin position="164"/>
        <end position="184"/>
    </location>
</feature>
<name>A0A9P6L0M2_9MICR</name>
<evidence type="ECO:0000313" key="4">
    <source>
        <dbReference type="Proteomes" id="UP000740883"/>
    </source>
</evidence>
<dbReference type="OrthoDB" id="2195102at2759"/>